<dbReference type="PANTHER" id="PTHR30404:SF0">
    <property type="entry name" value="N-ACETYLMURAMOYL-L-ALANINE AMIDASE AMIC"/>
    <property type="match status" value="1"/>
</dbReference>
<protein>
    <recommendedName>
        <fullName evidence="3">SLH domain-containing protein</fullName>
    </recommendedName>
</protein>
<feature type="domain" description="SLH" evidence="3">
    <location>
        <begin position="193"/>
        <end position="249"/>
    </location>
</feature>
<accession>A0A1E5LFG8</accession>
<evidence type="ECO:0000313" key="4">
    <source>
        <dbReference type="EMBL" id="OEH92827.1"/>
    </source>
</evidence>
<dbReference type="PANTHER" id="PTHR30404">
    <property type="entry name" value="N-ACETYLMURAMOYL-L-ALANINE AMIDASE"/>
    <property type="match status" value="1"/>
</dbReference>
<keyword evidence="2" id="KW-0378">Hydrolase</keyword>
<dbReference type="InterPro" id="IPR050695">
    <property type="entry name" value="N-acetylmuramoyl_amidase_3"/>
</dbReference>
<dbReference type="EMBL" id="MJEH01000022">
    <property type="protein sequence ID" value="OEH92827.1"/>
    <property type="molecule type" value="Genomic_DNA"/>
</dbReference>
<dbReference type="GO" id="GO:0008745">
    <property type="term" value="F:N-acetylmuramoyl-L-alanine amidase activity"/>
    <property type="evidence" value="ECO:0007669"/>
    <property type="project" value="InterPro"/>
</dbReference>
<gene>
    <name evidence="4" type="ORF">BFG57_02195</name>
</gene>
<dbReference type="GO" id="GO:0009253">
    <property type="term" value="P:peptidoglycan catabolic process"/>
    <property type="evidence" value="ECO:0007669"/>
    <property type="project" value="InterPro"/>
</dbReference>
<dbReference type="STRING" id="1305675.BFG57_02195"/>
<organism evidence="4 5">
    <name type="scientific">Bacillus solimangrovi</name>
    <dbReference type="NCBI Taxonomy" id="1305675"/>
    <lineage>
        <taxon>Bacteria</taxon>
        <taxon>Bacillati</taxon>
        <taxon>Bacillota</taxon>
        <taxon>Bacilli</taxon>
        <taxon>Bacillales</taxon>
        <taxon>Bacillaceae</taxon>
        <taxon>Bacillus</taxon>
    </lineage>
</organism>
<evidence type="ECO:0000256" key="1">
    <source>
        <dbReference type="ARBA" id="ARBA00022729"/>
    </source>
</evidence>
<reference evidence="4 5" key="1">
    <citation type="submission" date="2016-08" db="EMBL/GenBank/DDBJ databases">
        <title>Genome of Bacillus solimangrovi GH2-4.</title>
        <authorList>
            <person name="Lim S."/>
            <person name="Kim B.-C."/>
        </authorList>
    </citation>
    <scope>NUCLEOTIDE SEQUENCE [LARGE SCALE GENOMIC DNA]</scope>
    <source>
        <strain evidence="4 5">GH2-4</strain>
    </source>
</reference>
<keyword evidence="1" id="KW-0732">Signal</keyword>
<dbReference type="RefSeq" id="WP_069717269.1">
    <property type="nucleotide sequence ID" value="NZ_MJEH01000022.1"/>
</dbReference>
<dbReference type="SMART" id="SM00646">
    <property type="entry name" value="Ami_3"/>
    <property type="match status" value="1"/>
</dbReference>
<dbReference type="PROSITE" id="PS51272">
    <property type="entry name" value="SLH"/>
    <property type="match status" value="1"/>
</dbReference>
<dbReference type="SUPFAM" id="SSF53187">
    <property type="entry name" value="Zn-dependent exopeptidases"/>
    <property type="match status" value="1"/>
</dbReference>
<dbReference type="CDD" id="cd02696">
    <property type="entry name" value="MurNAc-LAA"/>
    <property type="match status" value="1"/>
</dbReference>
<evidence type="ECO:0000256" key="2">
    <source>
        <dbReference type="ARBA" id="ARBA00022801"/>
    </source>
</evidence>
<dbReference type="Proteomes" id="UP000095209">
    <property type="component" value="Unassembled WGS sequence"/>
</dbReference>
<name>A0A1E5LFG8_9BACI</name>
<dbReference type="GO" id="GO:0030288">
    <property type="term" value="C:outer membrane-bounded periplasmic space"/>
    <property type="evidence" value="ECO:0007669"/>
    <property type="project" value="TreeGrafter"/>
</dbReference>
<dbReference type="Pfam" id="PF01520">
    <property type="entry name" value="Amidase_3"/>
    <property type="match status" value="1"/>
</dbReference>
<dbReference type="Gene3D" id="3.40.630.40">
    <property type="entry name" value="Zn-dependent exopeptidases"/>
    <property type="match status" value="1"/>
</dbReference>
<sequence length="249" mass="28268">MKKIAIDIGHGEDTYNRTGSKGVPGLEEHHFNAAVGIELKKQLEFNGFEVFYTQPPYQKDVGLQFRTELANKKNADLFFSIHADANSDKNVEGHWAFYWHTSAEGKHLAQFLNEEMNRLIGTPPIGSGIKACLPNVSWPNFHVIRETNMVAVLHEHDFMTSRNGLKRLQSNSFRLQSAKANARAICRYFNVTYKEPTQSDYENHWAKQSIEKAINKGVMKGYGDGLFKPDQLLTRAELATVLDNLQLLD</sequence>
<keyword evidence="5" id="KW-1185">Reference proteome</keyword>
<proteinExistence type="predicted"/>
<evidence type="ECO:0000259" key="3">
    <source>
        <dbReference type="PROSITE" id="PS51272"/>
    </source>
</evidence>
<evidence type="ECO:0000313" key="5">
    <source>
        <dbReference type="Proteomes" id="UP000095209"/>
    </source>
</evidence>
<dbReference type="AlphaFoldDB" id="A0A1E5LFG8"/>
<dbReference type="InterPro" id="IPR001119">
    <property type="entry name" value="SLH_dom"/>
</dbReference>
<dbReference type="InterPro" id="IPR002508">
    <property type="entry name" value="MurNAc-LAA_cat"/>
</dbReference>
<comment type="caution">
    <text evidence="4">The sequence shown here is derived from an EMBL/GenBank/DDBJ whole genome shotgun (WGS) entry which is preliminary data.</text>
</comment>
<dbReference type="Pfam" id="PF00395">
    <property type="entry name" value="SLH"/>
    <property type="match status" value="1"/>
</dbReference>